<reference evidence="16 17" key="1">
    <citation type="submission" date="2019-07" db="EMBL/GenBank/DDBJ databases">
        <title>Whole genome shotgun sequence of Gluconobacter wancherniae NBRC 103581.</title>
        <authorList>
            <person name="Hosoyama A."/>
            <person name="Uohara A."/>
            <person name="Ohji S."/>
            <person name="Ichikawa N."/>
        </authorList>
    </citation>
    <scope>NUCLEOTIDE SEQUENCE [LARGE SCALE GENOMIC DNA]</scope>
    <source>
        <strain evidence="16 17">NBRC 103581</strain>
    </source>
</reference>
<dbReference type="Pfam" id="PF00120">
    <property type="entry name" value="Gln-synt_C"/>
    <property type="match status" value="1"/>
</dbReference>
<feature type="modified residue" description="O-AMP-tyrosine" evidence="8">
    <location>
        <position position="442"/>
    </location>
</feature>
<dbReference type="PROSITE" id="PS51987">
    <property type="entry name" value="GS_CATALYTIC"/>
    <property type="match status" value="1"/>
</dbReference>
<feature type="binding site" evidence="5">
    <location>
        <position position="366"/>
    </location>
    <ligand>
        <name>L-glutamate</name>
        <dbReference type="ChEBI" id="CHEBI:29985"/>
    </ligand>
</feature>
<dbReference type="PROSITE" id="PS00180">
    <property type="entry name" value="GLNA_1"/>
    <property type="match status" value="1"/>
</dbReference>
<evidence type="ECO:0000256" key="2">
    <source>
        <dbReference type="ARBA" id="ARBA00009897"/>
    </source>
</evidence>
<comment type="subunit">
    <text evidence="11">Oligomer of 12 subunits arranged in the form of two hexagons.</text>
</comment>
<dbReference type="SUPFAM" id="SSF54368">
    <property type="entry name" value="Glutamine synthetase, N-terminal domain"/>
    <property type="match status" value="1"/>
</dbReference>
<dbReference type="InterPro" id="IPR008146">
    <property type="entry name" value="Gln_synth_cat_dom"/>
</dbReference>
<accession>A0A511B1V1</accession>
<feature type="binding site" evidence="7">
    <location>
        <position position="175"/>
    </location>
    <ligand>
        <name>Mg(2+)</name>
        <dbReference type="ChEBI" id="CHEBI:18420"/>
        <label>1</label>
    </ligand>
</feature>
<comment type="cofactor">
    <cofactor evidence="7">
        <name>Mg(2+)</name>
        <dbReference type="ChEBI" id="CHEBI:18420"/>
    </cofactor>
    <text evidence="7">Binds 2 Mg(2+) ions per subunit.</text>
</comment>
<dbReference type="Pfam" id="PF03951">
    <property type="entry name" value="Gln-synt_N"/>
    <property type="match status" value="1"/>
</dbReference>
<keyword evidence="6 12" id="KW-0067">ATP-binding</keyword>
<dbReference type="Gene3D" id="3.30.590.10">
    <property type="entry name" value="Glutamine synthetase/guanido kinase, catalytic domain"/>
    <property type="match status" value="1"/>
</dbReference>
<feature type="binding site" evidence="7">
    <location>
        <position position="177"/>
    </location>
    <ligand>
        <name>Mg(2+)</name>
        <dbReference type="ChEBI" id="CHEBI:18420"/>
        <label>1</label>
    </ligand>
</feature>
<dbReference type="GO" id="GO:0005737">
    <property type="term" value="C:cytoplasm"/>
    <property type="evidence" value="ECO:0007669"/>
    <property type="project" value="UniProtKB-SubCell"/>
</dbReference>
<feature type="binding site" evidence="6">
    <location>
        <position position="397"/>
    </location>
    <ligand>
        <name>ATP</name>
        <dbReference type="ChEBI" id="CHEBI:30616"/>
    </ligand>
</feature>
<feature type="binding site" evidence="7">
    <location>
        <position position="314"/>
    </location>
    <ligand>
        <name>Mg(2+)</name>
        <dbReference type="ChEBI" id="CHEBI:18420"/>
        <label>1</label>
    </ligand>
</feature>
<dbReference type="NCBIfam" id="TIGR00653">
    <property type="entry name" value="GlnA"/>
    <property type="match status" value="1"/>
</dbReference>
<dbReference type="SUPFAM" id="SSF55931">
    <property type="entry name" value="Glutamine synthetase/guanido kinase"/>
    <property type="match status" value="1"/>
</dbReference>
<feature type="binding site" evidence="6">
    <location>
        <position position="384"/>
    </location>
    <ligand>
        <name>ATP</name>
        <dbReference type="ChEBI" id="CHEBI:30616"/>
    </ligand>
</feature>
<evidence type="ECO:0000256" key="11">
    <source>
        <dbReference type="RuleBase" id="RU000387"/>
    </source>
</evidence>
<comment type="caution">
    <text evidence="16">The sequence shown here is derived from an EMBL/GenBank/DDBJ whole genome shotgun (WGS) entry which is preliminary data.</text>
</comment>
<dbReference type="FunFam" id="3.30.590.10:FF:000001">
    <property type="entry name" value="Glutamine synthetase"/>
    <property type="match status" value="1"/>
</dbReference>
<keyword evidence="4" id="KW-0535">Nitrogen fixation</keyword>
<evidence type="ECO:0000313" key="17">
    <source>
        <dbReference type="Proteomes" id="UP000321230"/>
    </source>
</evidence>
<dbReference type="GO" id="GO:0005524">
    <property type="term" value="F:ATP binding"/>
    <property type="evidence" value="ECO:0007669"/>
    <property type="project" value="UniProtKB-KW"/>
</dbReference>
<protein>
    <recommendedName>
        <fullName evidence="12">Glutamine synthetase</fullName>
        <ecNumber evidence="12">6.3.1.2</ecNumber>
    </recommendedName>
</protein>
<dbReference type="InterPro" id="IPR008147">
    <property type="entry name" value="Gln_synt_N"/>
</dbReference>
<dbReference type="InterPro" id="IPR027303">
    <property type="entry name" value="Gln_synth_gly_rich_site"/>
</dbReference>
<feature type="binding site" evidence="7">
    <location>
        <position position="258"/>
    </location>
    <ligand>
        <name>Mg(2+)</name>
        <dbReference type="ChEBI" id="CHEBI:18420"/>
        <label>1</label>
    </ligand>
</feature>
<comment type="similarity">
    <text evidence="2 9 10">Belongs to the glutamine synthetase family.</text>
</comment>
<dbReference type="PANTHER" id="PTHR43407">
    <property type="entry name" value="GLUTAMINE SYNTHETASE"/>
    <property type="match status" value="1"/>
</dbReference>
<evidence type="ECO:0000259" key="14">
    <source>
        <dbReference type="PROSITE" id="PS51986"/>
    </source>
</evidence>
<sequence length="513" mass="56389">MAKKAPTPSPAKPKAAPARRTPAKAAAPKAAQPTISKNAPPAPSKEAVARVFEMIQEHAAEFVDLRFTDPKGKWHHTTQTVSTIEDDTFTEGFMFDGSSIQGWKAINESDMVLLPDPATAVMDPFSAKPQLILFCDIVDPKTGNFYNRDPRSTAKLAEAYLKDAGFGDTAFFGPEAEFFVFDNVQFGTGPNFGTYQLDSIEGPGSSMKSYPEGNMGHRPVVKGGYFPVAPVDSEHDLRAEMLSTMGEMGLPIEKHHHEVAQSQHELGTKFDTLVKSADFMQIYKYCVHNVAHSYGKTATFMPKPIAGDNGSGMHVHQSIWKDGKPTFAGDKYADLSEDALFYIGGIIKHAKALNAFTNPSTNSYKRLIPGFEAPVLLAYSAANRSASCRIPHATNPKAKRVEVRFPDPTANPYLAFAAMLMAGLDGIRNKIHPGEAMDKDLYELPKEELAQIPTVCGSLREALEALKADHAFLLEGGVFTQDQIESYIDIKWAEVYKFEHTPHPAEFEMYYSV</sequence>
<dbReference type="EMBL" id="BJUZ01000003">
    <property type="protein sequence ID" value="GEK94429.1"/>
    <property type="molecule type" value="Genomic_DNA"/>
</dbReference>
<feature type="domain" description="GS beta-grasp" evidence="14">
    <location>
        <begin position="58"/>
        <end position="142"/>
    </location>
</feature>
<dbReference type="GO" id="GO:0046872">
    <property type="term" value="F:metal ion binding"/>
    <property type="evidence" value="ECO:0007669"/>
    <property type="project" value="UniProtKB-KW"/>
</dbReference>
<evidence type="ECO:0000256" key="12">
    <source>
        <dbReference type="RuleBase" id="RU004356"/>
    </source>
</evidence>
<comment type="subunit">
    <text evidence="3">Oligomer of 12 subunits arranged in the form of two hexameric ring.</text>
</comment>
<feature type="binding site" evidence="7">
    <location>
        <position position="265"/>
    </location>
    <ligand>
        <name>Mg(2+)</name>
        <dbReference type="ChEBI" id="CHEBI:18420"/>
        <label>1</label>
    </ligand>
</feature>
<dbReference type="PANTHER" id="PTHR43407:SF2">
    <property type="entry name" value="GLUTAMINE SYNTHETASE"/>
    <property type="match status" value="1"/>
</dbReference>
<evidence type="ECO:0000256" key="8">
    <source>
        <dbReference type="PIRSR" id="PIRSR604809-50"/>
    </source>
</evidence>
<dbReference type="InterPro" id="IPR004809">
    <property type="entry name" value="Gln_synth_I"/>
</dbReference>
<evidence type="ECO:0000256" key="4">
    <source>
        <dbReference type="ARBA" id="ARBA00023231"/>
    </source>
</evidence>
<feature type="binding site" evidence="5">
    <location>
        <position position="384"/>
    </location>
    <ligand>
        <name>L-glutamate</name>
        <dbReference type="ChEBI" id="CHEBI:29985"/>
    </ligand>
</feature>
<feature type="binding site" evidence="7">
    <location>
        <position position="402"/>
    </location>
    <ligand>
        <name>Mg(2+)</name>
        <dbReference type="ChEBI" id="CHEBI:18420"/>
        <label>1</label>
    </ligand>
</feature>
<dbReference type="GO" id="GO:0004356">
    <property type="term" value="F:glutamine synthetase activity"/>
    <property type="evidence" value="ECO:0007669"/>
    <property type="project" value="UniProtKB-EC"/>
</dbReference>
<dbReference type="InterPro" id="IPR036651">
    <property type="entry name" value="Gln_synt_N_sf"/>
</dbReference>
<feature type="binding site" evidence="6">
    <location>
        <position position="253"/>
    </location>
    <ligand>
        <name>ATP</name>
        <dbReference type="ChEBI" id="CHEBI:30616"/>
    </ligand>
</feature>
<keyword evidence="8" id="KW-0597">Phosphoprotein</keyword>
<keyword evidence="17" id="KW-1185">Reference proteome</keyword>
<organism evidence="16 17">
    <name type="scientific">Gluconobacter wancherniae NBRC 103581</name>
    <dbReference type="NCBI Taxonomy" id="656744"/>
    <lineage>
        <taxon>Bacteria</taxon>
        <taxon>Pseudomonadati</taxon>
        <taxon>Pseudomonadota</taxon>
        <taxon>Alphaproteobacteria</taxon>
        <taxon>Acetobacterales</taxon>
        <taxon>Acetobacteraceae</taxon>
        <taxon>Gluconobacter</taxon>
    </lineage>
</organism>
<evidence type="ECO:0000256" key="9">
    <source>
        <dbReference type="PROSITE-ProRule" id="PRU01330"/>
    </source>
</evidence>
<evidence type="ECO:0000259" key="15">
    <source>
        <dbReference type="PROSITE" id="PS51987"/>
    </source>
</evidence>
<comment type="function">
    <text evidence="1">Catalyzes the ATP-dependent biosynthesis of glutamine from glutamate and ammonia.</text>
</comment>
<feature type="compositionally biased region" description="Low complexity" evidence="13">
    <location>
        <begin position="1"/>
        <end position="31"/>
    </location>
</feature>
<dbReference type="PROSITE" id="PS00182">
    <property type="entry name" value="GLNA_ADENYLATION"/>
    <property type="match status" value="1"/>
</dbReference>
<feature type="domain" description="GS catalytic" evidence="15">
    <location>
        <begin position="150"/>
        <end position="513"/>
    </location>
</feature>
<dbReference type="Proteomes" id="UP000321230">
    <property type="component" value="Unassembled WGS sequence"/>
</dbReference>
<feature type="region of interest" description="Disordered" evidence="13">
    <location>
        <begin position="1"/>
        <end position="43"/>
    </location>
</feature>
<dbReference type="GO" id="GO:0006542">
    <property type="term" value="P:glutamine biosynthetic process"/>
    <property type="evidence" value="ECO:0007669"/>
    <property type="project" value="InterPro"/>
</dbReference>
<name>A0A511B1V1_9PROT</name>
<keyword evidence="6 12" id="KW-0547">Nucleotide-binding</keyword>
<evidence type="ECO:0000256" key="5">
    <source>
        <dbReference type="PIRSR" id="PIRSR604809-1"/>
    </source>
</evidence>
<keyword evidence="11" id="KW-0963">Cytoplasm</keyword>
<dbReference type="InterPro" id="IPR001637">
    <property type="entry name" value="Gln_synth_I_adenylation_site"/>
</dbReference>
<feature type="binding site" evidence="5">
    <location>
        <position position="372"/>
    </location>
    <ligand>
        <name>L-glutamate</name>
        <dbReference type="ChEBI" id="CHEBI:29985"/>
    </ligand>
</feature>
<dbReference type="InterPro" id="IPR014746">
    <property type="entry name" value="Gln_synth/guanido_kin_cat_dom"/>
</dbReference>
<dbReference type="Gene3D" id="3.10.20.70">
    <property type="entry name" value="Glutamine synthetase, N-terminal domain"/>
    <property type="match status" value="1"/>
</dbReference>
<dbReference type="AlphaFoldDB" id="A0A511B1V1"/>
<feature type="binding site" evidence="5">
    <location>
        <position position="404"/>
    </location>
    <ligand>
        <name>L-glutamate</name>
        <dbReference type="ChEBI" id="CHEBI:29985"/>
    </ligand>
</feature>
<dbReference type="GO" id="GO:0019740">
    <property type="term" value="P:nitrogen utilization"/>
    <property type="evidence" value="ECO:0007669"/>
    <property type="project" value="TreeGrafter"/>
</dbReference>
<evidence type="ECO:0000256" key="10">
    <source>
        <dbReference type="RuleBase" id="RU000384"/>
    </source>
</evidence>
<dbReference type="PROSITE" id="PS51986">
    <property type="entry name" value="GS_BETA_GRASP"/>
    <property type="match status" value="1"/>
</dbReference>
<evidence type="ECO:0000256" key="7">
    <source>
        <dbReference type="PIRSR" id="PIRSR604809-3"/>
    </source>
</evidence>
<keyword evidence="12" id="KW-0436">Ligase</keyword>
<evidence type="ECO:0000256" key="13">
    <source>
        <dbReference type="SAM" id="MobiDB-lite"/>
    </source>
</evidence>
<dbReference type="SMART" id="SM01230">
    <property type="entry name" value="Gln-synt_C"/>
    <property type="match status" value="1"/>
</dbReference>
<keyword evidence="7" id="KW-0479">Metal-binding</keyword>
<comment type="subcellular location">
    <subcellularLocation>
        <location evidence="11">Cytoplasm</location>
    </subcellularLocation>
</comment>
<keyword evidence="7" id="KW-0460">Magnesium</keyword>
<feature type="binding site" evidence="6">
    <location>
        <begin position="316"/>
        <end position="318"/>
    </location>
    <ligand>
        <name>ATP</name>
        <dbReference type="ChEBI" id="CHEBI:30616"/>
    </ligand>
</feature>
<evidence type="ECO:0000313" key="16">
    <source>
        <dbReference type="EMBL" id="GEK94429.1"/>
    </source>
</evidence>
<feature type="binding site" evidence="5">
    <location>
        <begin position="309"/>
        <end position="310"/>
    </location>
    <ligand>
        <name>L-glutamate</name>
        <dbReference type="ChEBI" id="CHEBI:29985"/>
    </ligand>
</feature>
<gene>
    <name evidence="16" type="ORF">GWA01_21990</name>
</gene>
<dbReference type="InterPro" id="IPR027302">
    <property type="entry name" value="Gln_synth_N_conserv_site"/>
</dbReference>
<dbReference type="EC" id="6.3.1.2" evidence="12"/>
<evidence type="ECO:0000256" key="1">
    <source>
        <dbReference type="ARBA" id="ARBA00003117"/>
    </source>
</evidence>
<evidence type="ECO:0000256" key="6">
    <source>
        <dbReference type="PIRSR" id="PIRSR604809-2"/>
    </source>
</evidence>
<comment type="catalytic activity">
    <reaction evidence="12">
        <text>L-glutamate + NH4(+) + ATP = L-glutamine + ADP + phosphate + H(+)</text>
        <dbReference type="Rhea" id="RHEA:16169"/>
        <dbReference type="ChEBI" id="CHEBI:15378"/>
        <dbReference type="ChEBI" id="CHEBI:28938"/>
        <dbReference type="ChEBI" id="CHEBI:29985"/>
        <dbReference type="ChEBI" id="CHEBI:30616"/>
        <dbReference type="ChEBI" id="CHEBI:43474"/>
        <dbReference type="ChEBI" id="CHEBI:58359"/>
        <dbReference type="ChEBI" id="CHEBI:456216"/>
        <dbReference type="EC" id="6.3.1.2"/>
    </reaction>
</comment>
<dbReference type="PROSITE" id="PS00181">
    <property type="entry name" value="GLNA_ATP"/>
    <property type="match status" value="1"/>
</dbReference>
<dbReference type="GO" id="GO:0016020">
    <property type="term" value="C:membrane"/>
    <property type="evidence" value="ECO:0007669"/>
    <property type="project" value="TreeGrafter"/>
</dbReference>
<proteinExistence type="inferred from homology"/>
<evidence type="ECO:0000256" key="3">
    <source>
        <dbReference type="ARBA" id="ARBA00011258"/>
    </source>
</evidence>